<dbReference type="RefSeq" id="WP_168881512.1">
    <property type="nucleotide sequence ID" value="NZ_JABAIL010000002.1"/>
</dbReference>
<evidence type="ECO:0000313" key="1">
    <source>
        <dbReference type="EMBL" id="NLR90796.1"/>
    </source>
</evidence>
<proteinExistence type="predicted"/>
<keyword evidence="2" id="KW-1185">Reference proteome</keyword>
<reference evidence="1 2" key="1">
    <citation type="submission" date="2020-04" db="EMBL/GenBank/DDBJ databases">
        <title>Flammeovirga sp. SR4, a novel species isolated from seawater.</title>
        <authorList>
            <person name="Wang X."/>
        </authorList>
    </citation>
    <scope>NUCLEOTIDE SEQUENCE [LARGE SCALE GENOMIC DNA]</scope>
    <source>
        <strain evidence="1 2">SR4</strain>
    </source>
</reference>
<sequence length="198" mass="23196">MSSHHIVKDDQEPALLILSVNESNIDTIHNLLEWSPIVITNTATLEQLVSMDIKVDWVLINPEEEEEVHQIMQYQIPYHIRKKENTDIGEALLWLKEKNHQALNIVDDTLTKELKSELLHQELIKTVVIYSQNKRIYRSKTSPFDKWMKSHQQFSFDIEVETENLKFDADNQSYSVINDGTVTIKAEAPFYIYETLRV</sequence>
<dbReference type="EMBL" id="JABAIL010000002">
    <property type="protein sequence ID" value="NLR90796.1"/>
    <property type="molecule type" value="Genomic_DNA"/>
</dbReference>
<organism evidence="1 2">
    <name type="scientific">Flammeovirga agarivorans</name>
    <dbReference type="NCBI Taxonomy" id="2726742"/>
    <lineage>
        <taxon>Bacteria</taxon>
        <taxon>Pseudomonadati</taxon>
        <taxon>Bacteroidota</taxon>
        <taxon>Cytophagia</taxon>
        <taxon>Cytophagales</taxon>
        <taxon>Flammeovirgaceae</taxon>
        <taxon>Flammeovirga</taxon>
    </lineage>
</organism>
<protein>
    <recommendedName>
        <fullName evidence="3">Thiamine pyrophosphokinase</fullName>
    </recommendedName>
</protein>
<dbReference type="AlphaFoldDB" id="A0A7X8XUY6"/>
<gene>
    <name evidence="1" type="ORF">HGP29_06245</name>
</gene>
<evidence type="ECO:0008006" key="3">
    <source>
        <dbReference type="Google" id="ProtNLM"/>
    </source>
</evidence>
<name>A0A7X8XUY6_9BACT</name>
<evidence type="ECO:0000313" key="2">
    <source>
        <dbReference type="Proteomes" id="UP000585050"/>
    </source>
</evidence>
<dbReference type="Proteomes" id="UP000585050">
    <property type="component" value="Unassembled WGS sequence"/>
</dbReference>
<accession>A0A7X8XUY6</accession>
<comment type="caution">
    <text evidence="1">The sequence shown here is derived from an EMBL/GenBank/DDBJ whole genome shotgun (WGS) entry which is preliminary data.</text>
</comment>